<evidence type="ECO:0000256" key="6">
    <source>
        <dbReference type="ARBA" id="ARBA00022984"/>
    </source>
</evidence>
<accession>A0A165M7P2</accession>
<comment type="caution">
    <text evidence="10">Lacks conserved residue(s) required for the propagation of feature annotation.</text>
</comment>
<evidence type="ECO:0000256" key="1">
    <source>
        <dbReference type="ARBA" id="ARBA00022475"/>
    </source>
</evidence>
<dbReference type="GO" id="GO:0051301">
    <property type="term" value="P:cell division"/>
    <property type="evidence" value="ECO:0007669"/>
    <property type="project" value="UniProtKB-KW"/>
</dbReference>
<feature type="binding site" evidence="10">
    <location>
        <begin position="10"/>
        <end position="12"/>
    </location>
    <ligand>
        <name>UDP-N-acetyl-alpha-D-glucosamine</name>
        <dbReference type="ChEBI" id="CHEBI:57705"/>
    </ligand>
</feature>
<dbReference type="UniPathway" id="UPA00219"/>
<comment type="catalytic activity">
    <reaction evidence="10">
        <text>di-trans,octa-cis-undecaprenyl diphospho-N-acetyl-alpha-D-muramoyl-L-alanyl-D-glutamyl-meso-2,6-diaminopimeloyl-D-alanyl-D-alanine + UDP-N-acetyl-alpha-D-glucosamine = di-trans,octa-cis-undecaprenyl diphospho-[N-acetyl-alpha-D-glucosaminyl-(1-&gt;4)]-N-acetyl-alpha-D-muramoyl-L-alanyl-D-glutamyl-meso-2,6-diaminopimeloyl-D-alanyl-D-alanine + UDP + H(+)</text>
        <dbReference type="Rhea" id="RHEA:31227"/>
        <dbReference type="ChEBI" id="CHEBI:15378"/>
        <dbReference type="ChEBI" id="CHEBI:57705"/>
        <dbReference type="ChEBI" id="CHEBI:58223"/>
        <dbReference type="ChEBI" id="CHEBI:61387"/>
        <dbReference type="ChEBI" id="CHEBI:61388"/>
        <dbReference type="EC" id="2.4.1.227"/>
    </reaction>
</comment>
<proteinExistence type="inferred from homology"/>
<keyword evidence="1 10" id="KW-1003">Cell membrane</keyword>
<evidence type="ECO:0000259" key="11">
    <source>
        <dbReference type="Pfam" id="PF03033"/>
    </source>
</evidence>
<name>A0A165M7P2_PELLU</name>
<dbReference type="GO" id="GO:0005975">
    <property type="term" value="P:carbohydrate metabolic process"/>
    <property type="evidence" value="ECO:0007669"/>
    <property type="project" value="InterPro"/>
</dbReference>
<evidence type="ECO:0000256" key="3">
    <source>
        <dbReference type="ARBA" id="ARBA00022676"/>
    </source>
</evidence>
<dbReference type="CDD" id="cd03785">
    <property type="entry name" value="GT28_MurG"/>
    <property type="match status" value="1"/>
</dbReference>
<evidence type="ECO:0000256" key="9">
    <source>
        <dbReference type="ARBA" id="ARBA00023316"/>
    </source>
</evidence>
<feature type="binding site" evidence="10">
    <location>
        <position position="250"/>
    </location>
    <ligand>
        <name>UDP-N-acetyl-alpha-D-glucosamine</name>
        <dbReference type="ChEBI" id="CHEBI:57705"/>
    </ligand>
</feature>
<keyword evidence="4 10" id="KW-0808">Transferase</keyword>
<keyword evidence="5 10" id="KW-0133">Cell shape</keyword>
<dbReference type="PANTHER" id="PTHR21015:SF22">
    <property type="entry name" value="GLYCOSYLTRANSFERASE"/>
    <property type="match status" value="1"/>
</dbReference>
<evidence type="ECO:0000256" key="8">
    <source>
        <dbReference type="ARBA" id="ARBA00023306"/>
    </source>
</evidence>
<reference evidence="13 14" key="1">
    <citation type="submission" date="2016-03" db="EMBL/GenBank/DDBJ databases">
        <title>Speciation and ecological success in dimly lit waters: horizontal gene transfer in a green sulfur bacteria bloom unveiled by metagenomic assembly.</title>
        <authorList>
            <person name="Llorens-Mares T."/>
            <person name="Liu Z."/>
            <person name="Allen L.Z."/>
            <person name="Rusch D.B."/>
            <person name="Craig M.T."/>
            <person name="Dupont C.L."/>
            <person name="Bryant D.A."/>
            <person name="Casamayor E.O."/>
        </authorList>
    </citation>
    <scope>NUCLEOTIDE SEQUENCE [LARGE SCALE GENOMIC DNA]</scope>
    <source>
        <strain evidence="13">CIII</strain>
    </source>
</reference>
<dbReference type="InterPro" id="IPR007235">
    <property type="entry name" value="Glyco_trans_28_C"/>
</dbReference>
<dbReference type="GO" id="GO:0008360">
    <property type="term" value="P:regulation of cell shape"/>
    <property type="evidence" value="ECO:0007669"/>
    <property type="project" value="UniProtKB-KW"/>
</dbReference>
<dbReference type="Proteomes" id="UP000076481">
    <property type="component" value="Unassembled WGS sequence"/>
</dbReference>
<dbReference type="GO" id="GO:0051991">
    <property type="term" value="F:UDP-N-acetyl-D-glucosamine:N-acetylmuramoyl-L-alanyl-D-glutamyl-meso-2,6-diaminopimelyl-D-alanyl-D-alanine-diphosphoundecaprenol 4-beta-N-acetylglucosaminlytransferase activity"/>
    <property type="evidence" value="ECO:0007669"/>
    <property type="project" value="RHEA"/>
</dbReference>
<gene>
    <name evidence="10" type="primary">murG</name>
    <name evidence="13" type="ORF">A3K90_00035</name>
</gene>
<evidence type="ECO:0000256" key="5">
    <source>
        <dbReference type="ARBA" id="ARBA00022960"/>
    </source>
</evidence>
<evidence type="ECO:0000313" key="13">
    <source>
        <dbReference type="EMBL" id="KZK74909.1"/>
    </source>
</evidence>
<dbReference type="InterPro" id="IPR004276">
    <property type="entry name" value="GlycoTrans_28_N"/>
</dbReference>
<comment type="caution">
    <text evidence="13">The sequence shown here is derived from an EMBL/GenBank/DDBJ whole genome shotgun (WGS) entry which is preliminary data.</text>
</comment>
<dbReference type="PANTHER" id="PTHR21015">
    <property type="entry name" value="UDP-N-ACETYLGLUCOSAMINE--N-ACETYLMURAMYL-(PENTAPEPTIDE) PYROPHOSPHORYL-UNDECAPRENOL N-ACETYLGLUCOSAMINE TRANSFERASE 1"/>
    <property type="match status" value="1"/>
</dbReference>
<protein>
    <recommendedName>
        <fullName evidence="10">UDP-N-acetylglucosamine--N-acetylmuramyl-(pentapeptide) pyrophosphoryl-undecaprenol N-acetylglucosamine transferase</fullName>
        <ecNumber evidence="10">2.4.1.227</ecNumber>
    </recommendedName>
    <alternativeName>
        <fullName evidence="10">Undecaprenyl-PP-MurNAc-pentapeptide-UDPGlcNAc GlcNAc transferase</fullName>
    </alternativeName>
</protein>
<dbReference type="Gene3D" id="3.40.50.2000">
    <property type="entry name" value="Glycogen Phosphorylase B"/>
    <property type="match status" value="2"/>
</dbReference>
<dbReference type="EC" id="2.4.1.227" evidence="10"/>
<dbReference type="GO" id="GO:0005886">
    <property type="term" value="C:plasma membrane"/>
    <property type="evidence" value="ECO:0007669"/>
    <property type="project" value="UniProtKB-SubCell"/>
</dbReference>
<comment type="similarity">
    <text evidence="10">Belongs to the glycosyltransferase 28 family. MurG subfamily.</text>
</comment>
<keyword evidence="8 10" id="KW-0131">Cell cycle</keyword>
<evidence type="ECO:0000256" key="2">
    <source>
        <dbReference type="ARBA" id="ARBA00022618"/>
    </source>
</evidence>
<dbReference type="GO" id="GO:0009252">
    <property type="term" value="P:peptidoglycan biosynthetic process"/>
    <property type="evidence" value="ECO:0007669"/>
    <property type="project" value="UniProtKB-UniRule"/>
</dbReference>
<evidence type="ECO:0000256" key="4">
    <source>
        <dbReference type="ARBA" id="ARBA00022679"/>
    </source>
</evidence>
<sequence length="369" mass="38954">MNILFAGGGTGGHLYPAVAMAAMLKEMVPGVELSFAGTASGIEAGEVPRLGYRLHLIPVRGLKRGGSLSTLLSNVGVLADFAASLFRAAALIRRERPDVVVGTGGFVSAPVLLAAQLLGRKTLIQEQNAFPGVTTRLLSILARQVHVAFREAPGYLMKKQGVFLTGNPARSFPQQESGAGRAAFGLDPLLPTLLVFGGSRGARAINNAVLENLGRLTAGANLIWQTGSLDFERIAKEVSPGRNLWIGAYIADMGSAYAAADLVLCRAGASSIAELTNLRKPSVLVPYPHATGDHQRHNARALSVPGAALMIEDRDLGSPEAIQGVIALLRDREHLQRMSEEAGRLSAPEAARILAGRIIELAEEHSSDN</sequence>
<feature type="binding site" evidence="10">
    <location>
        <position position="295"/>
    </location>
    <ligand>
        <name>UDP-N-acetyl-alpha-D-glucosamine</name>
        <dbReference type="ChEBI" id="CHEBI:57705"/>
    </ligand>
</feature>
<dbReference type="GO" id="GO:0050511">
    <property type="term" value="F:undecaprenyldiphospho-muramoylpentapeptide beta-N-acetylglucosaminyltransferase activity"/>
    <property type="evidence" value="ECO:0007669"/>
    <property type="project" value="UniProtKB-UniRule"/>
</dbReference>
<keyword evidence="2 10" id="KW-0132">Cell division</keyword>
<organism evidence="13 14">
    <name type="scientific">Pelodictyon luteolum</name>
    <dbReference type="NCBI Taxonomy" id="1100"/>
    <lineage>
        <taxon>Bacteria</taxon>
        <taxon>Pseudomonadati</taxon>
        <taxon>Chlorobiota</taxon>
        <taxon>Chlorobiia</taxon>
        <taxon>Chlorobiales</taxon>
        <taxon>Chlorobiaceae</taxon>
        <taxon>Chlorobium/Pelodictyon group</taxon>
        <taxon>Pelodictyon</taxon>
    </lineage>
</organism>
<evidence type="ECO:0000256" key="7">
    <source>
        <dbReference type="ARBA" id="ARBA00023136"/>
    </source>
</evidence>
<feature type="domain" description="Glycosyl transferase family 28 C-terminal" evidence="12">
    <location>
        <begin position="192"/>
        <end position="350"/>
    </location>
</feature>
<dbReference type="EMBL" id="LVWG01000016">
    <property type="protein sequence ID" value="KZK74909.1"/>
    <property type="molecule type" value="Genomic_DNA"/>
</dbReference>
<dbReference type="AlphaFoldDB" id="A0A165M7P2"/>
<dbReference type="Pfam" id="PF04101">
    <property type="entry name" value="Glyco_tran_28_C"/>
    <property type="match status" value="1"/>
</dbReference>
<evidence type="ECO:0000313" key="14">
    <source>
        <dbReference type="Proteomes" id="UP000076481"/>
    </source>
</evidence>
<dbReference type="InterPro" id="IPR006009">
    <property type="entry name" value="GlcNAc_MurG"/>
</dbReference>
<feature type="binding site" evidence="10">
    <location>
        <position position="128"/>
    </location>
    <ligand>
        <name>UDP-N-acetyl-alpha-D-glucosamine</name>
        <dbReference type="ChEBI" id="CHEBI:57705"/>
    </ligand>
</feature>
<keyword evidence="6 10" id="KW-0573">Peptidoglycan synthesis</keyword>
<dbReference type="RefSeq" id="WP_303680850.1">
    <property type="nucleotide sequence ID" value="NZ_LVWG01000016.1"/>
</dbReference>
<dbReference type="HAMAP" id="MF_00033">
    <property type="entry name" value="MurG"/>
    <property type="match status" value="1"/>
</dbReference>
<keyword evidence="9 10" id="KW-0961">Cell wall biogenesis/degradation</keyword>
<dbReference type="NCBIfam" id="TIGR01133">
    <property type="entry name" value="murG"/>
    <property type="match status" value="1"/>
</dbReference>
<dbReference type="Pfam" id="PF03033">
    <property type="entry name" value="Glyco_transf_28"/>
    <property type="match status" value="1"/>
</dbReference>
<evidence type="ECO:0000256" key="10">
    <source>
        <dbReference type="HAMAP-Rule" id="MF_00033"/>
    </source>
</evidence>
<keyword evidence="3 10" id="KW-0328">Glycosyltransferase</keyword>
<comment type="subcellular location">
    <subcellularLocation>
        <location evidence="10">Cell membrane</location>
        <topology evidence="10">Peripheral membrane protein</topology>
        <orientation evidence="10">Cytoplasmic side</orientation>
    </subcellularLocation>
</comment>
<feature type="binding site" evidence="10">
    <location>
        <position position="170"/>
    </location>
    <ligand>
        <name>UDP-N-acetyl-alpha-D-glucosamine</name>
        <dbReference type="ChEBI" id="CHEBI:57705"/>
    </ligand>
</feature>
<comment type="function">
    <text evidence="10">Cell wall formation. Catalyzes the transfer of a GlcNAc subunit on undecaprenyl-pyrophosphoryl-MurNAc-pentapeptide (lipid intermediate I) to form undecaprenyl-pyrophosphoryl-MurNAc-(pentapeptide)GlcNAc (lipid intermediate II).</text>
</comment>
<keyword evidence="7 10" id="KW-0472">Membrane</keyword>
<feature type="binding site" evidence="10">
    <location>
        <position position="199"/>
    </location>
    <ligand>
        <name>UDP-N-acetyl-alpha-D-glucosamine</name>
        <dbReference type="ChEBI" id="CHEBI:57705"/>
    </ligand>
</feature>
<evidence type="ECO:0000259" key="12">
    <source>
        <dbReference type="Pfam" id="PF04101"/>
    </source>
</evidence>
<feature type="domain" description="Glycosyltransferase family 28 N-terminal" evidence="11">
    <location>
        <begin position="3"/>
        <end position="146"/>
    </location>
</feature>
<comment type="pathway">
    <text evidence="10">Cell wall biogenesis; peptidoglycan biosynthesis.</text>
</comment>
<dbReference type="SUPFAM" id="SSF53756">
    <property type="entry name" value="UDP-Glycosyltransferase/glycogen phosphorylase"/>
    <property type="match status" value="1"/>
</dbReference>
<dbReference type="GO" id="GO:0071555">
    <property type="term" value="P:cell wall organization"/>
    <property type="evidence" value="ECO:0007669"/>
    <property type="project" value="UniProtKB-KW"/>
</dbReference>